<protein>
    <submittedName>
        <fullName evidence="1">Uncharacterized protein</fullName>
    </submittedName>
</protein>
<dbReference type="PANTHER" id="PTHR22605:SF1">
    <property type="entry name" value="RZ-TYPE DOMAIN-CONTAINING PROTEIN"/>
    <property type="match status" value="1"/>
</dbReference>
<dbReference type="GO" id="GO:0016887">
    <property type="term" value="F:ATP hydrolysis activity"/>
    <property type="evidence" value="ECO:0007669"/>
    <property type="project" value="InterPro"/>
</dbReference>
<dbReference type="GO" id="GO:0004842">
    <property type="term" value="F:ubiquitin-protein transferase activity"/>
    <property type="evidence" value="ECO:0007669"/>
    <property type="project" value="InterPro"/>
</dbReference>
<evidence type="ECO:0000313" key="1">
    <source>
        <dbReference type="EMBL" id="PKC60441.1"/>
    </source>
</evidence>
<dbReference type="VEuPathDB" id="FungiDB:RhiirA1_490328"/>
<reference evidence="1 2" key="2">
    <citation type="submission" date="2017-10" db="EMBL/GenBank/DDBJ databases">
        <title>Genome analyses suggest a sexual origin of heterokaryosis in a supposedly ancient asexual fungus.</title>
        <authorList>
            <person name="Corradi N."/>
            <person name="Sedzielewska K."/>
            <person name="Noel J."/>
            <person name="Charron P."/>
            <person name="Farinelli L."/>
            <person name="Marton T."/>
            <person name="Kruger M."/>
            <person name="Pelin A."/>
            <person name="Brachmann A."/>
            <person name="Corradi N."/>
        </authorList>
    </citation>
    <scope>NUCLEOTIDE SEQUENCE [LARGE SCALE GENOMIC DNA]</scope>
    <source>
        <strain evidence="1 2">A1</strain>
    </source>
</reference>
<dbReference type="Proteomes" id="UP000232688">
    <property type="component" value="Unassembled WGS sequence"/>
</dbReference>
<dbReference type="VEuPathDB" id="FungiDB:FUN_012287"/>
<name>A0A2N0RAV7_9GLOM</name>
<proteinExistence type="predicted"/>
<dbReference type="InterPro" id="IPR031248">
    <property type="entry name" value="RNF213"/>
</dbReference>
<sequence length="3561" mass="417036">MERKKTFTFHVHLPENIEKIGQPVVLGDADELGAWKNPIVKLHQKNRTYWKSDPVPISIISSIQYKYAIHIPKTALTYIEFEGFDGIDAGDNRTLDVQRNNQFDIWKIHEFAFVDYIYDSIEINNLRDKVLEYQHLLTIHSDLTIHASNPKFIIDRIDDNIKEKRLFLCVLLGYYISKKREEGSSHELPNNFPSNLLLNTLEDYKQEFLPLDTKDQMHTAIITLIQHNAFQMKFKLDWLIIFTIASEVDPDYTFINHLKALKYSDDELEKFIEGCKIINVEIARWLIQLCHNMDSLLKLWDDILLHNNEFDESVSKCFTEQVRANISHTEAVALERNFKRLPEDYRDRVSGIFRDRVIFLLEGINRKWTYENINAVKKLLHENNLSWHRDEFIQSLELISQSHTLELLNIFPDILDDWFRNDFSDTKEKKIPKICVIWFKNLLLKLDTNTSNKNSSNNSNFIFSVFQQLELMYPLLGQRINIWRDLTAIAIDRVKNYSEDQIFVATKLIVQIKQDNVKEVFLEMVKDMLNKSTLHTHDQLLNKIRIICDCKTTEILDVPNVISEDILYHIMTILQSQSTVSSASEHHLNILKASKFWNIILRATGSVAKLNSNPFVENIKTSINELAGFLLEKTIDIQLLQQILEYDDEYLFRHFDAAVVEKKALGDVIVSRDEIAKLRKIYNNYQTQLDVLTKFYNGFCPIEKVTDVADYIRDVKQHLQTLDKIKVKQVFLSDHWVFHEKTLDSARNCYKFNRSQTFRNIFDACIEKDAAAIKVEYIAQNLIPIVFVKYNAMCKQLKDWEKFKCPEASLLWKNVTDVSSELDLMEGCIISKSQRFVQTLDYLSKIPHWVQRLEELEKVVEMEIFKVPHNEDDWLSKAIRILKDDSMHLGQINNFFDYLDRNLSNVNQDCWKLIKELSSAEEFLSFLKKIAEHDIKNLINGVDDHSDERLIQEDAVSSLIQVKQFLFPLMNKNMESISDLLKELLNIIKKNHTLGEKIALCNSNNMALQNIYNNIQNREEATKEKIKNAVLNGTFTFTRDRKEDKCLVSLQYPSKFNVKYNLKEILDLRGRALLIVSKPKNTVVINNKETEMFKDVIDRFVTQVDVALEIISTVSMLIQIGHFDFIKFEIKLQGTDMKDYLEFLKEEIKNWQDVIDRAQENCYYLTFFTARHVLSFYDYFTSEKSDEENEEECKTLIRFVNSKAQWPSHKDIQGISRESKDYFKVLCEIGNGLEKIFTSIPKQSRKLKATGQGIIIDLVRKGELFVASYTDKTRTPNIIMSLYANYGSYPEPWQLLICTTSTTMEELANFIRRSLFASNNGYENRLFCIANLESLDIELQYYFVDYVKKMQLKYTNESYLLAFLCCQQTGRSTNYILDHYSLEVREIDELNVATLQEVYQESFSNITCVSSDLSGQGKTEWIREVSHSKLKIPLSFLISDNMDLKYLANKLKKCSLSQEQSLHINILSADCPEDVNLFLFELLTFKIILHDNVIVSIPAETFIFIEIASSIKHNLLNIYPFISYLPFKHLSWNIKDFKVSQIITSPIQVVCYFLNLYDNGKVDTEEIFSEGTEFIKDPLSKEVCQNLIIKYFLSESGKTKLSFKHIEIFVNILADQLIRFSSNKDFTLNNLIGETSANIANSRSTIIKLLLDTSKDLVIQTIKAKSDQLKFLTIKYEDEIVRSYDSNDFTSFFDYQNSLSLFYHCKDKVPDNIKLLLKLQSPGDGELADFSTNIELETILKELPNYAVTMDNQMKMALILLRTSLIAYLALVVEAQFLTLNLHAGIDEETIMIFMNDALKKAEKDETWILFDEINTCNHLGLLAELISNKKFKDKPIHSNVRLFATCNPCRLGTGIQSEASKDKRYDENQINLVYQVKPLPDQILDYVWDFGIIQSNYERRYIQIIVEMELTNNLAHPVFSELLFASQNFIRKVEEPYSVSLRDIKRAITLVKFFYNSLGNRPAYEEEHKYPPPGNPTIIIRSYILALSICYHSRLYNQDLRKQYRCEMEQILRNHEIYIEENMFSKIICEEQEDYINRMQCPPDVANNEALLENVLATIVCILTRIPLFLIGATGSSKSLAIRLIISNLRGSDSNDKYFRTLPQIYLIPYQCTLFSTSDGIMKIFDKANKYQKTASKRFPIASVVLLDNGYCHFIDLAEESPFNPLKVLHSLLEPSYPATEQAVSVIGISNWRLDNSKSSRALIVQRPQINLDDLVDTAECLLNTRAIGHGQKVALEPLAKAYSNFEKYDQALSNFHGLRDYYALVKRLSINEMTPENIQMALARNFGGTQNHVKLCEKYFGNVLEIFNNHNSWPYKQIPIEKLIDSNLNDPDARHLMMCVETGRLLILKDLEIIYGNLYDLWNQNYISVRDKEKTNYFTRVALGAYAYPMFNVSPNFKCIVAMDENNLASVDPLLFNRFEKQKLSINDMLDDRQKLLVKYLYNWTNQITTLVKVNSVIGLHNKFTQEDLFIGFDKDEILQSLIFHVIMNNPEANDNEILEKCKESLIAIASPDGIIRAELSILDQDEVDRLKYVYLKHHHHNGLSNYFDALFDQEKLSVDLKGQLVIINTFSKINIKFKSCLQDHLKCQVYNLSTIKTEVQITNIVKNFFFESNDKVLILQCDINTINTKCIKLVKYIIKQFRDEFLAEKEKCESNMPIKYACIIFHIQRDYESSSITSNFICGWKRITIESLEPPEIPLIDLLDKSLYDIINLELFEKIINSTMPFERILEELLLQEHYHSNESHTDPIRISRKEILNDSHLMKCIKTKTFEWILENYKNWQCEAALNKKDLSMFTCFSIALQNYIKKIIKHTTYKVLYSIEKLPEITRIFENESNEFKMEKEVVHMWKQSFIDKIVNIDYLLESRRYYFEELDILTQDSENIKELIEDHIEDFRNCLIFIHPNFDNLQKCSELYYNDFIRIILSTYSIKLASKEKLDFIFRYLIGDKFADDPFILHIYWWKYATEISIQLKLVETFPDLITKAQNDFIVYGKLDQFLFKESINLILQNLCDDKPWKQDMDVILSINNCRINDPKNFLNLQLLFLCNDLLNINSIPLEKIKEIIHLGKSTKKQEFITNEIINLVFSNLDNKNDIIPITSFITRSLKLISLESKIRLILYKNIFSQHSFKLMNNGIIEKIFNNEIQQNDQIFFILIENPEVALQLSIRLKTINDNINDINSNMAEFCCEIIQSIFNKFELNELVPYFRNSIESLMKQENLPLQQITSIAFLKEFISKYWKNYFQKENLLSKSLINEINNILKISGHLFIQSMQTYFILDLYKQSSFNIKQFEMLKKEFLCFENRSFIEIEINTNMEMNLLPKLWKQVRKVDFKDLYTFHIANLNEYPFLSVFFKHYNSLKLIKYLYPIIRFMKILNSKLEYHLTRKAAQIMTFHEFIKKESVDDSEYINLKSLFEKFAVSWNSVISHINQYQSKEFFDKPYMTLDLPVIFGLVEQKDSGIYLCAIVEFLIKLHNEFLNDVKTIPIEKYFTLNLWTSDINRKLIKKLFPTCLLVSHAYNSYIYLHNENEKATNKRQNKSFASTSSTTRKTLIKKYKKFTD</sequence>
<gene>
    <name evidence="1" type="ORF">RhiirA1_490328</name>
</gene>
<evidence type="ECO:0000313" key="2">
    <source>
        <dbReference type="Proteomes" id="UP000232688"/>
    </source>
</evidence>
<comment type="caution">
    <text evidence="1">The sequence shown here is derived from an EMBL/GenBank/DDBJ whole genome shotgun (WGS) entry which is preliminary data.</text>
</comment>
<dbReference type="PANTHER" id="PTHR22605">
    <property type="entry name" value="RZ-TYPE DOMAIN-CONTAINING PROTEIN"/>
    <property type="match status" value="1"/>
</dbReference>
<dbReference type="VEuPathDB" id="FungiDB:RhiirFUN_014820"/>
<reference evidence="1 2" key="1">
    <citation type="submission" date="2017-10" db="EMBL/GenBank/DDBJ databases">
        <title>Extensive intraspecific genome diversity in a model arbuscular mycorrhizal fungus.</title>
        <authorList>
            <person name="Chen E.C.H."/>
            <person name="Morin E."/>
            <person name="Baudet D."/>
            <person name="Noel J."/>
            <person name="Ndikumana S."/>
            <person name="Charron P."/>
            <person name="St-Onge C."/>
            <person name="Giorgi J."/>
            <person name="Grigoriev I.V."/>
            <person name="Roux C."/>
            <person name="Martin F.M."/>
            <person name="Corradi N."/>
        </authorList>
    </citation>
    <scope>NUCLEOTIDE SEQUENCE [LARGE SCALE GENOMIC DNA]</scope>
    <source>
        <strain evidence="1 2">A1</strain>
    </source>
</reference>
<accession>A0A2N0RAV7</accession>
<organism evidence="1 2">
    <name type="scientific">Rhizophagus irregularis</name>
    <dbReference type="NCBI Taxonomy" id="588596"/>
    <lineage>
        <taxon>Eukaryota</taxon>
        <taxon>Fungi</taxon>
        <taxon>Fungi incertae sedis</taxon>
        <taxon>Mucoromycota</taxon>
        <taxon>Glomeromycotina</taxon>
        <taxon>Glomeromycetes</taxon>
        <taxon>Glomerales</taxon>
        <taxon>Glomeraceae</taxon>
        <taxon>Rhizophagus</taxon>
    </lineage>
</organism>
<dbReference type="EMBL" id="LLXH01001146">
    <property type="protein sequence ID" value="PKC60441.1"/>
    <property type="molecule type" value="Genomic_DNA"/>
</dbReference>